<evidence type="ECO:0000259" key="1">
    <source>
        <dbReference type="Pfam" id="PF00561"/>
    </source>
</evidence>
<dbReference type="OrthoDB" id="284184at2759"/>
<gene>
    <name evidence="2" type="ORF">N7498_007190</name>
</gene>
<dbReference type="Pfam" id="PF00561">
    <property type="entry name" value="Abhydrolase_1"/>
    <property type="match status" value="1"/>
</dbReference>
<accession>A0A9W9JJH4</accession>
<dbReference type="InterPro" id="IPR000073">
    <property type="entry name" value="AB_hydrolase_1"/>
</dbReference>
<reference evidence="2" key="2">
    <citation type="journal article" date="2023" name="IMA Fungus">
        <title>Comparative genomic study of the Penicillium genus elucidates a diverse pangenome and 15 lateral gene transfer events.</title>
        <authorList>
            <person name="Petersen C."/>
            <person name="Sorensen T."/>
            <person name="Nielsen M.R."/>
            <person name="Sondergaard T.E."/>
            <person name="Sorensen J.L."/>
            <person name="Fitzpatrick D.A."/>
            <person name="Frisvad J.C."/>
            <person name="Nielsen K.L."/>
        </authorList>
    </citation>
    <scope>NUCLEOTIDE SEQUENCE</scope>
    <source>
        <strain evidence="2">IBT 15544</strain>
    </source>
</reference>
<evidence type="ECO:0000313" key="3">
    <source>
        <dbReference type="Proteomes" id="UP001150904"/>
    </source>
</evidence>
<dbReference type="SUPFAM" id="SSF53474">
    <property type="entry name" value="alpha/beta-Hydrolases"/>
    <property type="match status" value="1"/>
</dbReference>
<feature type="domain" description="AB hydrolase-1" evidence="1">
    <location>
        <begin position="26"/>
        <end position="265"/>
    </location>
</feature>
<protein>
    <submittedName>
        <fullName evidence="2">Alpha/beta hydrolase</fullName>
    </submittedName>
</protein>
<dbReference type="GO" id="GO:0016020">
    <property type="term" value="C:membrane"/>
    <property type="evidence" value="ECO:0007669"/>
    <property type="project" value="TreeGrafter"/>
</dbReference>
<dbReference type="GO" id="GO:0072330">
    <property type="term" value="P:monocarboxylic acid biosynthetic process"/>
    <property type="evidence" value="ECO:0007669"/>
    <property type="project" value="UniProtKB-ARBA"/>
</dbReference>
<dbReference type="InterPro" id="IPR050266">
    <property type="entry name" value="AB_hydrolase_sf"/>
</dbReference>
<dbReference type="PRINTS" id="PR00412">
    <property type="entry name" value="EPOXHYDRLASE"/>
</dbReference>
<dbReference type="Gene3D" id="3.40.50.1820">
    <property type="entry name" value="alpha/beta hydrolase"/>
    <property type="match status" value="1"/>
</dbReference>
<dbReference type="PANTHER" id="PTHR43798">
    <property type="entry name" value="MONOACYLGLYCEROL LIPASE"/>
    <property type="match status" value="1"/>
</dbReference>
<organism evidence="2 3">
    <name type="scientific">Penicillium cinerascens</name>
    <dbReference type="NCBI Taxonomy" id="70096"/>
    <lineage>
        <taxon>Eukaryota</taxon>
        <taxon>Fungi</taxon>
        <taxon>Dikarya</taxon>
        <taxon>Ascomycota</taxon>
        <taxon>Pezizomycotina</taxon>
        <taxon>Eurotiomycetes</taxon>
        <taxon>Eurotiomycetidae</taxon>
        <taxon>Eurotiales</taxon>
        <taxon>Aspergillaceae</taxon>
        <taxon>Penicillium</taxon>
    </lineage>
</organism>
<dbReference type="RefSeq" id="XP_058306501.1">
    <property type="nucleotide sequence ID" value="XM_058454252.1"/>
</dbReference>
<keyword evidence="2" id="KW-0378">Hydrolase</keyword>
<dbReference type="Proteomes" id="UP001150904">
    <property type="component" value="Unassembled WGS sequence"/>
</dbReference>
<dbReference type="InterPro" id="IPR029058">
    <property type="entry name" value="AB_hydrolase_fold"/>
</dbReference>
<keyword evidence="3" id="KW-1185">Reference proteome</keyword>
<proteinExistence type="predicted"/>
<reference evidence="2" key="1">
    <citation type="submission" date="2022-12" db="EMBL/GenBank/DDBJ databases">
        <authorList>
            <person name="Petersen C."/>
        </authorList>
    </citation>
    <scope>NUCLEOTIDE SEQUENCE</scope>
    <source>
        <strain evidence="2">IBT 15544</strain>
    </source>
</reference>
<sequence length="290" mass="32792">MQPLVENNVIIKGYRIAYGVHGSGQPVVLLHGTPSSSLIWRKVLPHLTGSGYKVHVYDLLGYGLSERPWDPEIDTSISGQVPILEALLDHWKLETFHLIAHDIGGGIAQRFGVFFPHRLRSLSLIDVVSFDSYPSKRTKEQMKNGLETLIKTKNDEHRSHFKDWLLSAVYDKQKFADGNLDAFLEYISGPIGQSSLFQHQVRHYDPKHTMEIAHQLHELSVLPVKIVWGADDAWQVVAWGHNLNKAIPGSELEVIEHCGHFSPEDQPDKIAEILISFLNRHKNSHSPETS</sequence>
<evidence type="ECO:0000313" key="2">
    <source>
        <dbReference type="EMBL" id="KAJ5198073.1"/>
    </source>
</evidence>
<dbReference type="PRINTS" id="PR00111">
    <property type="entry name" value="ABHYDROLASE"/>
</dbReference>
<dbReference type="GO" id="GO:0017000">
    <property type="term" value="P:antibiotic biosynthetic process"/>
    <property type="evidence" value="ECO:0007669"/>
    <property type="project" value="UniProtKB-ARBA"/>
</dbReference>
<dbReference type="InterPro" id="IPR000639">
    <property type="entry name" value="Epox_hydrolase-like"/>
</dbReference>
<dbReference type="GeneID" id="83181553"/>
<comment type="caution">
    <text evidence="2">The sequence shown here is derived from an EMBL/GenBank/DDBJ whole genome shotgun (WGS) entry which is preliminary data.</text>
</comment>
<name>A0A9W9JJH4_9EURO</name>
<dbReference type="GO" id="GO:0016787">
    <property type="term" value="F:hydrolase activity"/>
    <property type="evidence" value="ECO:0007669"/>
    <property type="project" value="UniProtKB-KW"/>
</dbReference>
<dbReference type="AlphaFoldDB" id="A0A9W9JJH4"/>
<dbReference type="EMBL" id="JAPQKR010000014">
    <property type="protein sequence ID" value="KAJ5198073.1"/>
    <property type="molecule type" value="Genomic_DNA"/>
</dbReference>
<dbReference type="PANTHER" id="PTHR43798:SF33">
    <property type="entry name" value="HYDROLASE, PUTATIVE (AFU_ORTHOLOGUE AFUA_2G14860)-RELATED"/>
    <property type="match status" value="1"/>
</dbReference>